<sequence length="61" mass="6003">MDGQTDGTDVKGGPANDSTLTPRQVTQPLVAALATKGGGSRGGCNGSAEVVVLTASYPITL</sequence>
<dbReference type="Proteomes" id="UP001196413">
    <property type="component" value="Unassembled WGS sequence"/>
</dbReference>
<evidence type="ECO:0000313" key="2">
    <source>
        <dbReference type="EMBL" id="KAJ1350832.1"/>
    </source>
</evidence>
<accession>A0AAD5QH46</accession>
<dbReference type="AlphaFoldDB" id="A0AAD5QH46"/>
<comment type="caution">
    <text evidence="2">The sequence shown here is derived from an EMBL/GenBank/DDBJ whole genome shotgun (WGS) entry which is preliminary data.</text>
</comment>
<proteinExistence type="predicted"/>
<reference evidence="2" key="1">
    <citation type="submission" date="2021-06" db="EMBL/GenBank/DDBJ databases">
        <title>Parelaphostrongylus tenuis whole genome reference sequence.</title>
        <authorList>
            <person name="Garwood T.J."/>
            <person name="Larsen P.A."/>
            <person name="Fountain-Jones N.M."/>
            <person name="Garbe J.R."/>
            <person name="Macchietto M.G."/>
            <person name="Kania S.A."/>
            <person name="Gerhold R.W."/>
            <person name="Richards J.E."/>
            <person name="Wolf T.M."/>
        </authorList>
    </citation>
    <scope>NUCLEOTIDE SEQUENCE</scope>
    <source>
        <strain evidence="2">MNPRO001-30</strain>
        <tissue evidence="2">Meninges</tissue>
    </source>
</reference>
<keyword evidence="3" id="KW-1185">Reference proteome</keyword>
<feature type="compositionally biased region" description="Polar residues" evidence="1">
    <location>
        <begin position="16"/>
        <end position="27"/>
    </location>
</feature>
<evidence type="ECO:0000256" key="1">
    <source>
        <dbReference type="SAM" id="MobiDB-lite"/>
    </source>
</evidence>
<name>A0AAD5QH46_PARTN</name>
<dbReference type="EMBL" id="JAHQIW010000951">
    <property type="protein sequence ID" value="KAJ1350832.1"/>
    <property type="molecule type" value="Genomic_DNA"/>
</dbReference>
<gene>
    <name evidence="2" type="ORF">KIN20_006725</name>
</gene>
<protein>
    <submittedName>
        <fullName evidence="2">Uncharacterized protein</fullName>
    </submittedName>
</protein>
<organism evidence="2 3">
    <name type="scientific">Parelaphostrongylus tenuis</name>
    <name type="common">Meningeal worm</name>
    <dbReference type="NCBI Taxonomy" id="148309"/>
    <lineage>
        <taxon>Eukaryota</taxon>
        <taxon>Metazoa</taxon>
        <taxon>Ecdysozoa</taxon>
        <taxon>Nematoda</taxon>
        <taxon>Chromadorea</taxon>
        <taxon>Rhabditida</taxon>
        <taxon>Rhabditina</taxon>
        <taxon>Rhabditomorpha</taxon>
        <taxon>Strongyloidea</taxon>
        <taxon>Metastrongylidae</taxon>
        <taxon>Parelaphostrongylus</taxon>
    </lineage>
</organism>
<evidence type="ECO:0000313" key="3">
    <source>
        <dbReference type="Proteomes" id="UP001196413"/>
    </source>
</evidence>
<feature type="region of interest" description="Disordered" evidence="1">
    <location>
        <begin position="1"/>
        <end position="27"/>
    </location>
</feature>